<comment type="caution">
    <text evidence="1">The sequence shown here is derived from an EMBL/GenBank/DDBJ whole genome shotgun (WGS) entry which is preliminary data.</text>
</comment>
<evidence type="ECO:0000313" key="1">
    <source>
        <dbReference type="EMBL" id="KAK2188696.1"/>
    </source>
</evidence>
<dbReference type="EMBL" id="JAODUO010000126">
    <property type="protein sequence ID" value="KAK2188696.1"/>
    <property type="molecule type" value="Genomic_DNA"/>
</dbReference>
<organism evidence="1 2">
    <name type="scientific">Ridgeia piscesae</name>
    <name type="common">Tubeworm</name>
    <dbReference type="NCBI Taxonomy" id="27915"/>
    <lineage>
        <taxon>Eukaryota</taxon>
        <taxon>Metazoa</taxon>
        <taxon>Spiralia</taxon>
        <taxon>Lophotrochozoa</taxon>
        <taxon>Annelida</taxon>
        <taxon>Polychaeta</taxon>
        <taxon>Sedentaria</taxon>
        <taxon>Canalipalpata</taxon>
        <taxon>Sabellida</taxon>
        <taxon>Siboglinidae</taxon>
        <taxon>Ridgeia</taxon>
    </lineage>
</organism>
<keyword evidence="2" id="KW-1185">Reference proteome</keyword>
<name>A0AAD9P618_RIDPI</name>
<accession>A0AAD9P618</accession>
<reference evidence="1" key="1">
    <citation type="journal article" date="2023" name="Mol. Biol. Evol.">
        <title>Third-Generation Sequencing Reveals the Adaptive Role of the Epigenome in Three Deep-Sea Polychaetes.</title>
        <authorList>
            <person name="Perez M."/>
            <person name="Aroh O."/>
            <person name="Sun Y."/>
            <person name="Lan Y."/>
            <person name="Juniper S.K."/>
            <person name="Young C.R."/>
            <person name="Angers B."/>
            <person name="Qian P.Y."/>
        </authorList>
    </citation>
    <scope>NUCLEOTIDE SEQUENCE</scope>
    <source>
        <strain evidence="1">R07B-5</strain>
    </source>
</reference>
<proteinExistence type="predicted"/>
<protein>
    <submittedName>
        <fullName evidence="1">Uncharacterized protein</fullName>
    </submittedName>
</protein>
<sequence>MRDTNDNIVNSQSIIIPRFWMVGDGTMLHPKTLTRYVLQMLTVWCRNDNCFGLAFVQQEIVVCHPLSCFFNASFDATDYIDSISISHSSQVNE</sequence>
<dbReference type="Proteomes" id="UP001209878">
    <property type="component" value="Unassembled WGS sequence"/>
</dbReference>
<dbReference type="AlphaFoldDB" id="A0AAD9P618"/>
<evidence type="ECO:0000313" key="2">
    <source>
        <dbReference type="Proteomes" id="UP001209878"/>
    </source>
</evidence>
<gene>
    <name evidence="1" type="ORF">NP493_126g11023</name>
</gene>